<feature type="region of interest" description="Disordered" evidence="1">
    <location>
        <begin position="333"/>
        <end position="364"/>
    </location>
</feature>
<dbReference type="Proteomes" id="UP000001312">
    <property type="component" value="Unassembled WGS sequence"/>
</dbReference>
<keyword evidence="3" id="KW-1185">Reference proteome</keyword>
<proteinExistence type="predicted"/>
<reference evidence="3" key="1">
    <citation type="journal article" date="2011" name="PLoS Genet.">
        <title>Genomic analysis of the necrotrophic fungal pathogens Sclerotinia sclerotiorum and Botrytis cinerea.</title>
        <authorList>
            <person name="Amselem J."/>
            <person name="Cuomo C.A."/>
            <person name="van Kan J.A."/>
            <person name="Viaud M."/>
            <person name="Benito E.P."/>
            <person name="Couloux A."/>
            <person name="Coutinho P.M."/>
            <person name="de Vries R.P."/>
            <person name="Dyer P.S."/>
            <person name="Fillinger S."/>
            <person name="Fournier E."/>
            <person name="Gout L."/>
            <person name="Hahn M."/>
            <person name="Kohn L."/>
            <person name="Lapalu N."/>
            <person name="Plummer K.M."/>
            <person name="Pradier J.M."/>
            <person name="Quevillon E."/>
            <person name="Sharon A."/>
            <person name="Simon A."/>
            <person name="ten Have A."/>
            <person name="Tudzynski B."/>
            <person name="Tudzynski P."/>
            <person name="Wincker P."/>
            <person name="Andrew M."/>
            <person name="Anthouard V."/>
            <person name="Beever R.E."/>
            <person name="Beffa R."/>
            <person name="Benoit I."/>
            <person name="Bouzid O."/>
            <person name="Brault B."/>
            <person name="Chen Z."/>
            <person name="Choquer M."/>
            <person name="Collemare J."/>
            <person name="Cotton P."/>
            <person name="Danchin E.G."/>
            <person name="Da Silva C."/>
            <person name="Gautier A."/>
            <person name="Giraud C."/>
            <person name="Giraud T."/>
            <person name="Gonzalez C."/>
            <person name="Grossetete S."/>
            <person name="Guldener U."/>
            <person name="Henrissat B."/>
            <person name="Howlett B.J."/>
            <person name="Kodira C."/>
            <person name="Kretschmer M."/>
            <person name="Lappartient A."/>
            <person name="Leroch M."/>
            <person name="Levis C."/>
            <person name="Mauceli E."/>
            <person name="Neuveglise C."/>
            <person name="Oeser B."/>
            <person name="Pearson M."/>
            <person name="Poulain J."/>
            <person name="Poussereau N."/>
            <person name="Quesneville H."/>
            <person name="Rascle C."/>
            <person name="Schumacher J."/>
            <person name="Segurens B."/>
            <person name="Sexton A."/>
            <person name="Silva E."/>
            <person name="Sirven C."/>
            <person name="Soanes D.M."/>
            <person name="Talbot N.J."/>
            <person name="Templeton M."/>
            <person name="Yandava C."/>
            <person name="Yarden O."/>
            <person name="Zeng Q."/>
            <person name="Rollins J.A."/>
            <person name="Lebrun M.H."/>
            <person name="Dickman M."/>
        </authorList>
    </citation>
    <scope>NUCLEOTIDE SEQUENCE [LARGE SCALE GENOMIC DNA]</scope>
    <source>
        <strain evidence="3">ATCC 18683 / 1980 / Ss-1</strain>
    </source>
</reference>
<evidence type="ECO:0000256" key="1">
    <source>
        <dbReference type="SAM" id="MobiDB-lite"/>
    </source>
</evidence>
<feature type="compositionally biased region" description="Polar residues" evidence="1">
    <location>
        <begin position="345"/>
        <end position="355"/>
    </location>
</feature>
<evidence type="ECO:0000313" key="2">
    <source>
        <dbReference type="EMBL" id="EDO02504.1"/>
    </source>
</evidence>
<accession>A7EI38</accession>
<protein>
    <submittedName>
        <fullName evidence="2">Uncharacterized protein</fullName>
    </submittedName>
</protein>
<dbReference type="eggNOG" id="ENOG502SI13">
    <property type="taxonomic scope" value="Eukaryota"/>
</dbReference>
<gene>
    <name evidence="2" type="ORF">SS1G_04980</name>
</gene>
<dbReference type="EMBL" id="CH476626">
    <property type="protein sequence ID" value="EDO02504.1"/>
    <property type="molecule type" value="Genomic_DNA"/>
</dbReference>
<dbReference type="AlphaFoldDB" id="A7EI38"/>
<dbReference type="GeneID" id="5489597"/>
<dbReference type="KEGG" id="ssl:SS1G_04980"/>
<dbReference type="STRING" id="665079.A7EI38"/>
<dbReference type="RefSeq" id="XP_001593553.1">
    <property type="nucleotide sequence ID" value="XM_001593503.1"/>
</dbReference>
<name>A7EI38_SCLS1</name>
<dbReference type="HOGENOM" id="CLU_031053_0_0_1"/>
<feature type="compositionally biased region" description="Basic and acidic residues" evidence="1">
    <location>
        <begin position="335"/>
        <end position="344"/>
    </location>
</feature>
<sequence>MVVFVDYEDDSEPPEQNVTGLHHLQNGINGFQKPVWGGFGDANKGANIRGLMLEDGRENPNKNVITEALGCYPIISAIGSHIDLNTLDALSRTCRQIRVNLLQFRSKLLTSTLHCENEELELDPEHTFRYRARAADYYFVESGRDAHGSGKVGDCARDLVGECRKCGRVVCRVCVLRERILDVYFHMWDIDWFCDHLNCTIKPPGPVLLRHRHRRICKICSKAPLASLVATSSSPCSSSSFSITHDDTRSLLPETIKDSLCSCPTAVWLCQPCGRSLRSTDQEYEGIWKWRTRYLPSLGGLGVGIGEGNRGVPCGRGSSCLAAIEVEQETDCDAEDAREFEENSRAGSPASSPGNSIFGGASPNTSERNLSLGPGYARHEIEGIGGVVKKKRVKMIKVGACVPEFGDEKAQGRYLVREMEGRARSWCGWCHRVVKGGDDII</sequence>
<evidence type="ECO:0000313" key="3">
    <source>
        <dbReference type="Proteomes" id="UP000001312"/>
    </source>
</evidence>
<dbReference type="OMA" id="VVCRNCT"/>
<dbReference type="InParanoid" id="A7EI38"/>
<organism evidence="2 3">
    <name type="scientific">Sclerotinia sclerotiorum (strain ATCC 18683 / 1980 / Ss-1)</name>
    <name type="common">White mold</name>
    <name type="synonym">Whetzelinia sclerotiorum</name>
    <dbReference type="NCBI Taxonomy" id="665079"/>
    <lineage>
        <taxon>Eukaryota</taxon>
        <taxon>Fungi</taxon>
        <taxon>Dikarya</taxon>
        <taxon>Ascomycota</taxon>
        <taxon>Pezizomycotina</taxon>
        <taxon>Leotiomycetes</taxon>
        <taxon>Helotiales</taxon>
        <taxon>Sclerotiniaceae</taxon>
        <taxon>Sclerotinia</taxon>
    </lineage>
</organism>